<evidence type="ECO:0000256" key="5">
    <source>
        <dbReference type="ARBA" id="ARBA00022827"/>
    </source>
</evidence>
<keyword evidence="6 9" id="KW-0560">Oxidoreductase</keyword>
<gene>
    <name evidence="10" type="ORF">ENV30_06970</name>
</gene>
<dbReference type="Gene3D" id="3.20.20.220">
    <property type="match status" value="1"/>
</dbReference>
<keyword evidence="4 9" id="KW-0285">Flavoprotein</keyword>
<dbReference type="EMBL" id="DTFV01000100">
    <property type="protein sequence ID" value="HGI31030.1"/>
    <property type="molecule type" value="Genomic_DNA"/>
</dbReference>
<dbReference type="PANTHER" id="PTHR45754:SF3">
    <property type="entry name" value="METHYLENETETRAHYDROFOLATE REDUCTASE (NADPH)"/>
    <property type="match status" value="1"/>
</dbReference>
<evidence type="ECO:0000256" key="8">
    <source>
        <dbReference type="ARBA" id="ARBA00048628"/>
    </source>
</evidence>
<comment type="pathway">
    <text evidence="7">Amino-acid biosynthesis; L-methionine biosynthesis via de novo pathway.</text>
</comment>
<comment type="pathway">
    <text evidence="2 9">One-carbon metabolism; tetrahydrofolate interconversion.</text>
</comment>
<evidence type="ECO:0000256" key="9">
    <source>
        <dbReference type="RuleBase" id="RU003862"/>
    </source>
</evidence>
<comment type="caution">
    <text evidence="10">The sequence shown here is derived from an EMBL/GenBank/DDBJ whole genome shotgun (WGS) entry which is preliminary data.</text>
</comment>
<accession>A0A7V3YH73</accession>
<name>A0A7V3YH73_9BACT</name>
<dbReference type="AlphaFoldDB" id="A0A7V3YH73"/>
<evidence type="ECO:0000256" key="1">
    <source>
        <dbReference type="ARBA" id="ARBA00001974"/>
    </source>
</evidence>
<dbReference type="GO" id="GO:0009086">
    <property type="term" value="P:methionine biosynthetic process"/>
    <property type="evidence" value="ECO:0007669"/>
    <property type="project" value="TreeGrafter"/>
</dbReference>
<sequence length="308" mass="33980">MSVLQELLEQGVFVVTAEVGPPKGVDRESIVKKCAQIRGFVDAVNITDNQTAIVRLSSFASCLIVREAGLEPVMQLTCRDRNRIALQSDFLGACALGIENFLCLTGDHQSLGNHPEARSVFDIDSVQLLGIFRKIRDEGVFANGEKVKGEVRAFLGAGENPFADPLEFRVFRLAKKVEAGAQFIQTQAVFDLELFSRWMEEIRRLKLHEKVHILAGIIPLKSLQALRYMKNEVPGMVIPAWVEERMQNARDPKEEGVRIAVETIAALRAIEGVRGVHIMAVAWESIVPEIVRASGLFPRPGQGGGEGV</sequence>
<dbReference type="GO" id="GO:0071949">
    <property type="term" value="F:FAD binding"/>
    <property type="evidence" value="ECO:0007669"/>
    <property type="project" value="TreeGrafter"/>
</dbReference>
<dbReference type="CDD" id="cd00537">
    <property type="entry name" value="MTHFR"/>
    <property type="match status" value="1"/>
</dbReference>
<proteinExistence type="inferred from homology"/>
<reference evidence="10" key="1">
    <citation type="journal article" date="2020" name="mSystems">
        <title>Genome- and Community-Level Interaction Insights into Carbon Utilization and Element Cycling Functions of Hydrothermarchaeota in Hydrothermal Sediment.</title>
        <authorList>
            <person name="Zhou Z."/>
            <person name="Liu Y."/>
            <person name="Xu W."/>
            <person name="Pan J."/>
            <person name="Luo Z.H."/>
            <person name="Li M."/>
        </authorList>
    </citation>
    <scope>NUCLEOTIDE SEQUENCE [LARGE SCALE GENOMIC DNA]</scope>
    <source>
        <strain evidence="10">SpSt-747</strain>
    </source>
</reference>
<evidence type="ECO:0000256" key="4">
    <source>
        <dbReference type="ARBA" id="ARBA00022630"/>
    </source>
</evidence>
<comment type="similarity">
    <text evidence="3 9">Belongs to the methylenetetrahydrofolate reductase family.</text>
</comment>
<comment type="cofactor">
    <cofactor evidence="1 9">
        <name>FAD</name>
        <dbReference type="ChEBI" id="CHEBI:57692"/>
    </cofactor>
</comment>
<dbReference type="GO" id="GO:0005829">
    <property type="term" value="C:cytosol"/>
    <property type="evidence" value="ECO:0007669"/>
    <property type="project" value="TreeGrafter"/>
</dbReference>
<comment type="catalytic activity">
    <reaction evidence="8">
        <text>(6S)-5-methyl-5,6,7,8-tetrahydrofolate + NAD(+) = (6R)-5,10-methylene-5,6,7,8-tetrahydrofolate + NADH + H(+)</text>
        <dbReference type="Rhea" id="RHEA:19821"/>
        <dbReference type="ChEBI" id="CHEBI:15378"/>
        <dbReference type="ChEBI" id="CHEBI:15636"/>
        <dbReference type="ChEBI" id="CHEBI:18608"/>
        <dbReference type="ChEBI" id="CHEBI:57540"/>
        <dbReference type="ChEBI" id="CHEBI:57945"/>
        <dbReference type="EC" id="1.5.1.54"/>
    </reaction>
    <physiologicalReaction direction="right-to-left" evidence="8">
        <dbReference type="Rhea" id="RHEA:19823"/>
    </physiologicalReaction>
</comment>
<evidence type="ECO:0000256" key="3">
    <source>
        <dbReference type="ARBA" id="ARBA00006743"/>
    </source>
</evidence>
<dbReference type="GO" id="GO:0035999">
    <property type="term" value="P:tetrahydrofolate interconversion"/>
    <property type="evidence" value="ECO:0007669"/>
    <property type="project" value="UniProtKB-UniPathway"/>
</dbReference>
<dbReference type="Pfam" id="PF02219">
    <property type="entry name" value="MTHFR"/>
    <property type="match status" value="1"/>
</dbReference>
<dbReference type="PANTHER" id="PTHR45754">
    <property type="entry name" value="METHYLENETETRAHYDROFOLATE REDUCTASE"/>
    <property type="match status" value="1"/>
</dbReference>
<evidence type="ECO:0000256" key="7">
    <source>
        <dbReference type="ARBA" id="ARBA00034478"/>
    </source>
</evidence>
<dbReference type="InterPro" id="IPR003171">
    <property type="entry name" value="Mehydrof_redctse-like"/>
</dbReference>
<organism evidence="10">
    <name type="scientific">Candidatus Caldatribacterium californiense</name>
    <dbReference type="NCBI Taxonomy" id="1454726"/>
    <lineage>
        <taxon>Bacteria</taxon>
        <taxon>Pseudomonadati</taxon>
        <taxon>Atribacterota</taxon>
        <taxon>Atribacteria</taxon>
        <taxon>Atribacterales</taxon>
        <taxon>Candidatus Caldatribacteriaceae</taxon>
        <taxon>Candidatus Caldatribacterium</taxon>
    </lineage>
</organism>
<protein>
    <recommendedName>
        <fullName evidence="9">Methylenetetrahydrofolate reductase</fullName>
    </recommendedName>
</protein>
<keyword evidence="5 9" id="KW-0274">FAD</keyword>
<dbReference type="SUPFAM" id="SSF51730">
    <property type="entry name" value="FAD-linked oxidoreductase"/>
    <property type="match status" value="1"/>
</dbReference>
<dbReference type="GO" id="GO:0106312">
    <property type="term" value="F:methylenetetrahydrofolate reductase (NADH) activity"/>
    <property type="evidence" value="ECO:0007669"/>
    <property type="project" value="UniProtKB-EC"/>
</dbReference>
<evidence type="ECO:0000313" key="10">
    <source>
        <dbReference type="EMBL" id="HGI31030.1"/>
    </source>
</evidence>
<evidence type="ECO:0000256" key="2">
    <source>
        <dbReference type="ARBA" id="ARBA00004777"/>
    </source>
</evidence>
<dbReference type="InterPro" id="IPR029041">
    <property type="entry name" value="FAD-linked_oxidoreductase-like"/>
</dbReference>
<dbReference type="UniPathway" id="UPA00193"/>
<evidence type="ECO:0000256" key="6">
    <source>
        <dbReference type="ARBA" id="ARBA00023002"/>
    </source>
</evidence>